<reference evidence="1 2" key="1">
    <citation type="submission" date="2019-02" db="EMBL/GenBank/DDBJ databases">
        <title>Genomic Encyclopedia of Archaeal and Bacterial Type Strains, Phase II (KMG-II): from individual species to whole genera.</title>
        <authorList>
            <person name="Goeker M."/>
        </authorList>
    </citation>
    <scope>NUCLEOTIDE SEQUENCE [LARGE SCALE GENOMIC DNA]</scope>
    <source>
        <strain evidence="1 2">DSM 21411</strain>
    </source>
</reference>
<gene>
    <name evidence="1" type="ORF">BC751_2861</name>
</gene>
<evidence type="ECO:0000313" key="1">
    <source>
        <dbReference type="EMBL" id="RZS97258.1"/>
    </source>
</evidence>
<organism evidence="1 2">
    <name type="scientific">Cecembia calidifontis</name>
    <dbReference type="NCBI Taxonomy" id="1187080"/>
    <lineage>
        <taxon>Bacteria</taxon>
        <taxon>Pseudomonadati</taxon>
        <taxon>Bacteroidota</taxon>
        <taxon>Cytophagia</taxon>
        <taxon>Cytophagales</taxon>
        <taxon>Cyclobacteriaceae</taxon>
        <taxon>Cecembia</taxon>
    </lineage>
</organism>
<evidence type="ECO:0008006" key="3">
    <source>
        <dbReference type="Google" id="ProtNLM"/>
    </source>
</evidence>
<accession>A0A4Q7PC35</accession>
<evidence type="ECO:0000313" key="2">
    <source>
        <dbReference type="Proteomes" id="UP000292209"/>
    </source>
</evidence>
<sequence length="429" mass="49500">MALYMKTLENNFFLAISWFSLFFLSALCAQKAHSEKLFKNNEQKTETKLSAIKDPVDFQDSIPEKNPFPEFRLNGYFKILPSFRNSKALEKGLFDNLIHNRLNLRVNFNEKWTTYGSLRTRHFVGGTVREFPFFKDFLDTDFGYFDLSWIIWSGNNFAVHSTIDRFYTEYKGEKWQLRIGRQRVNWGINLVSNPNDLFNTYSFFDFDYEERPGTDALRFSYYTGDLSRFEMVIAPRESVKESVAAVYYSLNHRGYDIQLLTGYFEDRWTGGFGWAGSIKNTGFKGEFSYFRDLNPLPGIAPTNVVVATSVDHMFSNSIFLVVEYLYNQPREGREQNILLLNRPLKADNLSFTDHSIFAQARYPLSPILDIGLAGFYYPSEKSVFFSPSITGNLVENLDLLVIGQFFAGGKDSIFAEAGSLVAMALKWSF</sequence>
<dbReference type="EMBL" id="SGXG01000001">
    <property type="protein sequence ID" value="RZS97258.1"/>
    <property type="molecule type" value="Genomic_DNA"/>
</dbReference>
<comment type="caution">
    <text evidence="1">The sequence shown here is derived from an EMBL/GenBank/DDBJ whole genome shotgun (WGS) entry which is preliminary data.</text>
</comment>
<keyword evidence="2" id="KW-1185">Reference proteome</keyword>
<protein>
    <recommendedName>
        <fullName evidence="3">Alginate export protein</fullName>
    </recommendedName>
</protein>
<name>A0A4Q7PC35_9BACT</name>
<dbReference type="Proteomes" id="UP000292209">
    <property type="component" value="Unassembled WGS sequence"/>
</dbReference>
<proteinExistence type="predicted"/>
<dbReference type="AlphaFoldDB" id="A0A4Q7PC35"/>